<protein>
    <submittedName>
        <fullName evidence="3">Uncharacterized protein</fullName>
    </submittedName>
</protein>
<feature type="coiled-coil region" evidence="1">
    <location>
        <begin position="42"/>
        <end position="103"/>
    </location>
</feature>
<keyword evidence="1" id="KW-0175">Coiled coil</keyword>
<sequence length="311" mass="34730">MTLKNKRPGTAPLVKVGKAAESARPSSRRFTHAKQVHRNVELSEDEEELRYLEELLGKLLEEKALLGDQIASMATDVLDYGEVVKLELRLEAARSQRKEAIIKINGMGACFNTGKGTVGKKSPTEALQRREYLEVKHSIHSLSMEVGQLRLKLETLKNEIKECDAYDSVVQEENEGLSSQAAHADAERELKRLINEKHRIIRRVEEANAAHLAAIRQEAKVARDLGLLEKRTRKFSQLYKPEAEVSDVCPKIEEAQFLHSATDLADWGKFSHANCGPCFCQPVRIAQADTPPKRAACPAPTTARRDTPPHG</sequence>
<reference evidence="3 4" key="1">
    <citation type="submission" date="2018-09" db="EMBL/GenBank/DDBJ databases">
        <title>whole genome sequence of T. equiperdum IVM-t1 strain.</title>
        <authorList>
            <person name="Suganuma K."/>
        </authorList>
    </citation>
    <scope>NUCLEOTIDE SEQUENCE [LARGE SCALE GENOMIC DNA]</scope>
    <source>
        <strain evidence="3 4">IVM-t1</strain>
    </source>
</reference>
<dbReference type="AlphaFoldDB" id="A0A3L6L9W0"/>
<gene>
    <name evidence="3" type="ORF">DPX39_060038200</name>
</gene>
<dbReference type="Proteomes" id="UP000266743">
    <property type="component" value="Chromosome 6"/>
</dbReference>
<organism evidence="3 4">
    <name type="scientific">Trypanosoma brucei equiperdum</name>
    <dbReference type="NCBI Taxonomy" id="630700"/>
    <lineage>
        <taxon>Eukaryota</taxon>
        <taxon>Discoba</taxon>
        <taxon>Euglenozoa</taxon>
        <taxon>Kinetoplastea</taxon>
        <taxon>Metakinetoplastina</taxon>
        <taxon>Trypanosomatida</taxon>
        <taxon>Trypanosomatidae</taxon>
        <taxon>Trypanosoma</taxon>
    </lineage>
</organism>
<comment type="caution">
    <text evidence="3">The sequence shown here is derived from an EMBL/GenBank/DDBJ whole genome shotgun (WGS) entry which is preliminary data.</text>
</comment>
<name>A0A3L6L9W0_9TRYP</name>
<feature type="coiled-coil region" evidence="1">
    <location>
        <begin position="183"/>
        <end position="210"/>
    </location>
</feature>
<accession>A0A3L6L9W0</accession>
<evidence type="ECO:0000313" key="4">
    <source>
        <dbReference type="Proteomes" id="UP000266743"/>
    </source>
</evidence>
<evidence type="ECO:0000256" key="2">
    <source>
        <dbReference type="SAM" id="MobiDB-lite"/>
    </source>
</evidence>
<proteinExistence type="predicted"/>
<evidence type="ECO:0000256" key="1">
    <source>
        <dbReference type="SAM" id="Coils"/>
    </source>
</evidence>
<feature type="region of interest" description="Disordered" evidence="2">
    <location>
        <begin position="290"/>
        <end position="311"/>
    </location>
</feature>
<feature type="region of interest" description="Disordered" evidence="2">
    <location>
        <begin position="1"/>
        <end position="27"/>
    </location>
</feature>
<dbReference type="EMBL" id="QSBY01000006">
    <property type="protein sequence ID" value="RHW72027.1"/>
    <property type="molecule type" value="Genomic_DNA"/>
</dbReference>
<evidence type="ECO:0000313" key="3">
    <source>
        <dbReference type="EMBL" id="RHW72027.1"/>
    </source>
</evidence>
<feature type="compositionally biased region" description="Low complexity" evidence="2">
    <location>
        <begin position="293"/>
        <end position="302"/>
    </location>
</feature>